<gene>
    <name evidence="2" type="ORF">F3Y22_tig00117048pilonHSYRG00119</name>
</gene>
<feature type="domain" description="Myb/SANT-like DNA-binding" evidence="1">
    <location>
        <begin position="95"/>
        <end position="190"/>
    </location>
</feature>
<dbReference type="Gene3D" id="1.10.10.60">
    <property type="entry name" value="Homeodomain-like"/>
    <property type="match status" value="1"/>
</dbReference>
<name>A0A6A2XKL1_HIBSY</name>
<protein>
    <recommendedName>
        <fullName evidence="1">Myb/SANT-like DNA-binding domain-containing protein</fullName>
    </recommendedName>
</protein>
<dbReference type="EMBL" id="VEPZ02001787">
    <property type="protein sequence ID" value="KAE8654374.1"/>
    <property type="molecule type" value="Genomic_DNA"/>
</dbReference>
<organism evidence="2 3">
    <name type="scientific">Hibiscus syriacus</name>
    <name type="common">Rose of Sharon</name>
    <dbReference type="NCBI Taxonomy" id="106335"/>
    <lineage>
        <taxon>Eukaryota</taxon>
        <taxon>Viridiplantae</taxon>
        <taxon>Streptophyta</taxon>
        <taxon>Embryophyta</taxon>
        <taxon>Tracheophyta</taxon>
        <taxon>Spermatophyta</taxon>
        <taxon>Magnoliopsida</taxon>
        <taxon>eudicotyledons</taxon>
        <taxon>Gunneridae</taxon>
        <taxon>Pentapetalae</taxon>
        <taxon>rosids</taxon>
        <taxon>malvids</taxon>
        <taxon>Malvales</taxon>
        <taxon>Malvaceae</taxon>
        <taxon>Malvoideae</taxon>
        <taxon>Hibiscus</taxon>
    </lineage>
</organism>
<reference evidence="2" key="1">
    <citation type="submission" date="2019-09" db="EMBL/GenBank/DDBJ databases">
        <title>Draft genome information of white flower Hibiscus syriacus.</title>
        <authorList>
            <person name="Kim Y.-M."/>
        </authorList>
    </citation>
    <scope>NUCLEOTIDE SEQUENCE [LARGE SCALE GENOMIC DNA]</scope>
    <source>
        <strain evidence="2">YM2019G1</strain>
    </source>
</reference>
<proteinExistence type="predicted"/>
<dbReference type="Proteomes" id="UP000436088">
    <property type="component" value="Unassembled WGS sequence"/>
</dbReference>
<dbReference type="InterPro" id="IPR044822">
    <property type="entry name" value="Myb_DNA-bind_4"/>
</dbReference>
<dbReference type="AlphaFoldDB" id="A0A6A2XKL1"/>
<comment type="caution">
    <text evidence="2">The sequence shown here is derived from an EMBL/GenBank/DDBJ whole genome shotgun (WGS) entry which is preliminary data.</text>
</comment>
<evidence type="ECO:0000313" key="3">
    <source>
        <dbReference type="Proteomes" id="UP000436088"/>
    </source>
</evidence>
<accession>A0A6A2XKL1</accession>
<evidence type="ECO:0000259" key="1">
    <source>
        <dbReference type="Pfam" id="PF13837"/>
    </source>
</evidence>
<dbReference type="PANTHER" id="PTHR46327">
    <property type="entry name" value="F16F4.11 PROTEIN-RELATED"/>
    <property type="match status" value="1"/>
</dbReference>
<keyword evidence="3" id="KW-1185">Reference proteome</keyword>
<dbReference type="Pfam" id="PF13837">
    <property type="entry name" value="Myb_DNA-bind_4"/>
    <property type="match status" value="1"/>
</dbReference>
<sequence>MEGNPTSDNNLIPGGQTQSFAYLDSLGSFQVHQGLDDQQFYQQGSQFQDVLPFGSENTKEIEKPSDDNWNNFDKQGGGDGCYDGSEERGEFLWQRVKWTPQMVRLLINAVFYVDEDASSDCLGGVRRKSSIVHKIGKWKCVSKLMVERGHHVSPQQCEDKVNDLNKRYKRLNDVLGILFSSRDQAWYFYKGFAQEHGFSARRGTTRLDMEGNVKTQEFCCLKEGFRESKVNIVDRQRTHTPITRIGHPPLLQHFAIVCTPKTAAAADTPEGMNNHHISNTLFDIKLLHQGSTQFPPNWSIPNSYQRSKPHFPQHIQLILLFKVFN</sequence>
<evidence type="ECO:0000313" key="2">
    <source>
        <dbReference type="EMBL" id="KAE8654374.1"/>
    </source>
</evidence>
<dbReference type="PANTHER" id="PTHR46327:SF10">
    <property type="entry name" value="DNA BINDING TRANSCRIPTION FACTORS, PUTATIVE-RELATED"/>
    <property type="match status" value="1"/>
</dbReference>